<feature type="signal peptide" evidence="1">
    <location>
        <begin position="1"/>
        <end position="15"/>
    </location>
</feature>
<dbReference type="InterPro" id="IPR018247">
    <property type="entry name" value="EF_Hand_1_Ca_BS"/>
</dbReference>
<name>A0A7S4SIT4_9DINO</name>
<dbReference type="SMART" id="SM00564">
    <property type="entry name" value="PQQ"/>
    <property type="match status" value="6"/>
</dbReference>
<dbReference type="EMBL" id="HBNR01071803">
    <property type="protein sequence ID" value="CAE4647090.1"/>
    <property type="molecule type" value="Transcribed_RNA"/>
</dbReference>
<dbReference type="Pfam" id="PF13360">
    <property type="entry name" value="PQQ_2"/>
    <property type="match status" value="1"/>
</dbReference>
<keyword evidence="1" id="KW-0732">Signal</keyword>
<feature type="domain" description="Pyrrolo-quinoline quinone repeat" evidence="2">
    <location>
        <begin position="91"/>
        <end position="267"/>
    </location>
</feature>
<dbReference type="Gene3D" id="2.130.10.10">
    <property type="entry name" value="YVTN repeat-like/Quinoprotein amine dehydrogenase"/>
    <property type="match status" value="2"/>
</dbReference>
<dbReference type="PANTHER" id="PTHR34512">
    <property type="entry name" value="CELL SURFACE PROTEIN"/>
    <property type="match status" value="1"/>
</dbReference>
<protein>
    <recommendedName>
        <fullName evidence="2">Pyrrolo-quinoline quinone repeat domain-containing protein</fullName>
    </recommendedName>
</protein>
<accession>A0A7S4SIT4</accession>
<sequence>MMGLLLLLAAAPAASLHVTSVSKTPDGYVWPETRGRSGSYSTSPYTAPRNLSTSFAWKWENGGPIGKYSTGAHSGLVIDDEKRIYLSSTDGVRKFSPDGELLWTTKMVTWRIPALYKGVVYVSDNNGTMCALSMKTGRTIWSKRFTPALGTDISGVGVHNGIVVTESHGEPGGGAYAVIGMDAANGDTLWEFPVEFQLWNFMPMFTGQDTFVFQDKRGGAYHHNLKTGQRVWKTGYDARPSSDFTDGLAMLADGVVYTVHSDGACCRANQPANLRAYDASTGTELWKRDFPHPANSQAAVGHLGRGSGVSDRLSVVMPIGAQPVGILDDYKSSIIALDAKTGEKEWEFAFPDYIDILVAGDRTRHEHGTLCLPNPYGSPSIDARGTVYTGHFNGYIYAIRDDNGDGVIQDSEVSKFDTGAGFSHGGAALAPGMLAIPSCDGLYVFKE</sequence>
<dbReference type="SUPFAM" id="SSF50998">
    <property type="entry name" value="Quinoprotein alcohol dehydrogenase-like"/>
    <property type="match status" value="1"/>
</dbReference>
<reference evidence="3" key="1">
    <citation type="submission" date="2021-01" db="EMBL/GenBank/DDBJ databases">
        <authorList>
            <person name="Corre E."/>
            <person name="Pelletier E."/>
            <person name="Niang G."/>
            <person name="Scheremetjew M."/>
            <person name="Finn R."/>
            <person name="Kale V."/>
            <person name="Holt S."/>
            <person name="Cochrane G."/>
            <person name="Meng A."/>
            <person name="Brown T."/>
            <person name="Cohen L."/>
        </authorList>
    </citation>
    <scope>NUCLEOTIDE SEQUENCE</scope>
    <source>
        <strain evidence="3">CCMP3105</strain>
    </source>
</reference>
<gene>
    <name evidence="3" type="ORF">AMON00008_LOCUS50890</name>
</gene>
<feature type="chain" id="PRO_5030555866" description="Pyrrolo-quinoline quinone repeat domain-containing protein" evidence="1">
    <location>
        <begin position="16"/>
        <end position="447"/>
    </location>
</feature>
<proteinExistence type="predicted"/>
<evidence type="ECO:0000256" key="1">
    <source>
        <dbReference type="SAM" id="SignalP"/>
    </source>
</evidence>
<dbReference type="InterPro" id="IPR018391">
    <property type="entry name" value="PQQ_b-propeller_rpt"/>
</dbReference>
<organism evidence="3">
    <name type="scientific">Alexandrium monilatum</name>
    <dbReference type="NCBI Taxonomy" id="311494"/>
    <lineage>
        <taxon>Eukaryota</taxon>
        <taxon>Sar</taxon>
        <taxon>Alveolata</taxon>
        <taxon>Dinophyceae</taxon>
        <taxon>Gonyaulacales</taxon>
        <taxon>Pyrocystaceae</taxon>
        <taxon>Alexandrium</taxon>
    </lineage>
</organism>
<dbReference type="InterPro" id="IPR011047">
    <property type="entry name" value="Quinoprotein_ADH-like_sf"/>
</dbReference>
<dbReference type="InterPro" id="IPR002372">
    <property type="entry name" value="PQQ_rpt_dom"/>
</dbReference>
<evidence type="ECO:0000313" key="3">
    <source>
        <dbReference type="EMBL" id="CAE4647090.1"/>
    </source>
</evidence>
<dbReference type="InterPro" id="IPR015943">
    <property type="entry name" value="WD40/YVTN_repeat-like_dom_sf"/>
</dbReference>
<dbReference type="PANTHER" id="PTHR34512:SF30">
    <property type="entry name" value="OUTER MEMBRANE PROTEIN ASSEMBLY FACTOR BAMB"/>
    <property type="match status" value="1"/>
</dbReference>
<dbReference type="PROSITE" id="PS00018">
    <property type="entry name" value="EF_HAND_1"/>
    <property type="match status" value="1"/>
</dbReference>
<evidence type="ECO:0000259" key="2">
    <source>
        <dbReference type="Pfam" id="PF13360"/>
    </source>
</evidence>
<dbReference type="AlphaFoldDB" id="A0A7S4SIT4"/>